<evidence type="ECO:0000313" key="3">
    <source>
        <dbReference type="Proteomes" id="UP000318080"/>
    </source>
</evidence>
<dbReference type="PANTHER" id="PTHR39203:SF1">
    <property type="entry name" value="CYTOPLASMIC PROTEIN"/>
    <property type="match status" value="1"/>
</dbReference>
<dbReference type="EMBL" id="VHIR01000018">
    <property type="protein sequence ID" value="TQE42792.1"/>
    <property type="molecule type" value="Genomic_DNA"/>
</dbReference>
<dbReference type="RefSeq" id="WP_083297750.1">
    <property type="nucleotide sequence ID" value="NZ_JANIKL010000003.1"/>
</dbReference>
<dbReference type="PANTHER" id="PTHR39203">
    <property type="entry name" value="CYTOPLASMIC PROTEIN-RELATED"/>
    <property type="match status" value="1"/>
</dbReference>
<dbReference type="SUPFAM" id="SSF55729">
    <property type="entry name" value="Acyl-CoA N-acyltransferases (Nat)"/>
    <property type="match status" value="1"/>
</dbReference>
<dbReference type="GO" id="GO:0016747">
    <property type="term" value="F:acyltransferase activity, transferring groups other than amino-acyl groups"/>
    <property type="evidence" value="ECO:0007669"/>
    <property type="project" value="InterPro"/>
</dbReference>
<dbReference type="InterPro" id="IPR015947">
    <property type="entry name" value="PUA-like_sf"/>
</dbReference>
<dbReference type="Pfam" id="PF04266">
    <property type="entry name" value="ASCH"/>
    <property type="match status" value="1"/>
</dbReference>
<keyword evidence="3" id="KW-1185">Reference proteome</keyword>
<comment type="caution">
    <text evidence="2">The sequence shown here is derived from an EMBL/GenBank/DDBJ whole genome shotgun (WGS) entry which is preliminary data.</text>
</comment>
<dbReference type="Gene3D" id="3.10.400.10">
    <property type="entry name" value="Sulfate adenylyltransferase"/>
    <property type="match status" value="1"/>
</dbReference>
<organism evidence="2 3">
    <name type="scientific">Corynebacterium phoceense</name>
    <dbReference type="NCBI Taxonomy" id="1686286"/>
    <lineage>
        <taxon>Bacteria</taxon>
        <taxon>Bacillati</taxon>
        <taxon>Actinomycetota</taxon>
        <taxon>Actinomycetes</taxon>
        <taxon>Mycobacteriales</taxon>
        <taxon>Corynebacteriaceae</taxon>
        <taxon>Corynebacterium</taxon>
    </lineage>
</organism>
<dbReference type="InterPro" id="IPR000182">
    <property type="entry name" value="GNAT_dom"/>
</dbReference>
<protein>
    <submittedName>
        <fullName evidence="2">GNAT family N-acetyltransferase</fullName>
    </submittedName>
</protein>
<dbReference type="AlphaFoldDB" id="A0A540R4Y6"/>
<evidence type="ECO:0000259" key="1">
    <source>
        <dbReference type="PROSITE" id="PS51186"/>
    </source>
</evidence>
<accession>A0A540R4Y6</accession>
<dbReference type="Proteomes" id="UP000318080">
    <property type="component" value="Unassembled WGS sequence"/>
</dbReference>
<dbReference type="Gene3D" id="3.40.630.30">
    <property type="match status" value="1"/>
</dbReference>
<dbReference type="InterPro" id="IPR009326">
    <property type="entry name" value="DUF984"/>
</dbReference>
<evidence type="ECO:0000313" key="2">
    <source>
        <dbReference type="EMBL" id="TQE42792.1"/>
    </source>
</evidence>
<dbReference type="CDD" id="cd04301">
    <property type="entry name" value="NAT_SF"/>
    <property type="match status" value="1"/>
</dbReference>
<proteinExistence type="predicted"/>
<name>A0A540R4Y6_9CORY</name>
<dbReference type="SUPFAM" id="SSF88697">
    <property type="entry name" value="PUA domain-like"/>
    <property type="match status" value="1"/>
</dbReference>
<dbReference type="SMART" id="SM01022">
    <property type="entry name" value="ASCH"/>
    <property type="match status" value="1"/>
</dbReference>
<dbReference type="STRING" id="1686286.GCA_900092335_00004"/>
<gene>
    <name evidence="2" type="ORF">EJK80_10915</name>
</gene>
<dbReference type="PROSITE" id="PS51186">
    <property type="entry name" value="GNAT"/>
    <property type="match status" value="1"/>
</dbReference>
<feature type="domain" description="N-acetyltransferase" evidence="1">
    <location>
        <begin position="129"/>
        <end position="279"/>
    </location>
</feature>
<dbReference type="InterPro" id="IPR016181">
    <property type="entry name" value="Acyl_CoA_acyltransferase"/>
</dbReference>
<keyword evidence="2" id="KW-0808">Transferase</keyword>
<dbReference type="InterPro" id="IPR007374">
    <property type="entry name" value="ASCH_domain"/>
</dbReference>
<reference evidence="2 3" key="1">
    <citation type="submission" date="2019-06" db="EMBL/GenBank/DDBJ databases">
        <title>Draft genome of C. phoceense Strain 272.</title>
        <authorList>
            <person name="Pacheco L.G.C."/>
            <person name="Barberis C.M."/>
            <person name="Almuzara M.N."/>
            <person name="Traglia G.M."/>
            <person name="Santos C.S."/>
            <person name="Rocha D.J.P.G."/>
            <person name="Aguiar E.R.G.R."/>
            <person name="Vay C.A."/>
        </authorList>
    </citation>
    <scope>NUCLEOTIDE SEQUENCE [LARGE SCALE GENOMIC DNA]</scope>
    <source>
        <strain evidence="2 3">272</strain>
    </source>
</reference>
<sequence>MTEFNGFTLGEYGLPGPLRDELVAAILAGAKTATSSLHAAYGDEPLPRVGEGEILLDSAGAPVAVLRTTDVELRAFGDIDADFARAEGEGFTDVAAWRAAHADFWREHPLSDASLVVTQRIALVAVLGQPITRAHPADAAALARLEAAPPAQVAARVAAFPECHWVLRDDAGIVAAVSGFATNRRDLTDDMYADAAAHEPDGAWQMIFSVITDPARRGKGLATRVLERAIADSRARGRAGLVLTCKDELVGFYARLGFVDEGTSASTHGGVAWHQMRLSF</sequence>
<dbReference type="Pfam" id="PF13508">
    <property type="entry name" value="Acetyltransf_7"/>
    <property type="match status" value="1"/>
</dbReference>